<gene>
    <name evidence="1" type="ORF">P167DRAFT_533268</name>
</gene>
<reference evidence="1 2" key="1">
    <citation type="journal article" date="2018" name="Nat. Ecol. Evol.">
        <title>Pezizomycetes genomes reveal the molecular basis of ectomycorrhizal truffle lifestyle.</title>
        <authorList>
            <person name="Murat C."/>
            <person name="Payen T."/>
            <person name="Noel B."/>
            <person name="Kuo A."/>
            <person name="Morin E."/>
            <person name="Chen J."/>
            <person name="Kohler A."/>
            <person name="Krizsan K."/>
            <person name="Balestrini R."/>
            <person name="Da Silva C."/>
            <person name="Montanini B."/>
            <person name="Hainaut M."/>
            <person name="Levati E."/>
            <person name="Barry K.W."/>
            <person name="Belfiori B."/>
            <person name="Cichocki N."/>
            <person name="Clum A."/>
            <person name="Dockter R.B."/>
            <person name="Fauchery L."/>
            <person name="Guy J."/>
            <person name="Iotti M."/>
            <person name="Le Tacon F."/>
            <person name="Lindquist E.A."/>
            <person name="Lipzen A."/>
            <person name="Malagnac F."/>
            <person name="Mello A."/>
            <person name="Molinier V."/>
            <person name="Miyauchi S."/>
            <person name="Poulain J."/>
            <person name="Riccioni C."/>
            <person name="Rubini A."/>
            <person name="Sitrit Y."/>
            <person name="Splivallo R."/>
            <person name="Traeger S."/>
            <person name="Wang M."/>
            <person name="Zifcakova L."/>
            <person name="Wipf D."/>
            <person name="Zambonelli A."/>
            <person name="Paolocci F."/>
            <person name="Nowrousian M."/>
            <person name="Ottonello S."/>
            <person name="Baldrian P."/>
            <person name="Spatafora J.W."/>
            <person name="Henrissat B."/>
            <person name="Nagy L.G."/>
            <person name="Aury J.M."/>
            <person name="Wincker P."/>
            <person name="Grigoriev I.V."/>
            <person name="Bonfante P."/>
            <person name="Martin F.M."/>
        </authorList>
    </citation>
    <scope>NUCLEOTIDE SEQUENCE [LARGE SCALE GENOMIC DNA]</scope>
    <source>
        <strain evidence="1 2">CCBAS932</strain>
    </source>
</reference>
<accession>A0A3N4LBV0</accession>
<organism evidence="1 2">
    <name type="scientific">Morchella conica CCBAS932</name>
    <dbReference type="NCBI Taxonomy" id="1392247"/>
    <lineage>
        <taxon>Eukaryota</taxon>
        <taxon>Fungi</taxon>
        <taxon>Dikarya</taxon>
        <taxon>Ascomycota</taxon>
        <taxon>Pezizomycotina</taxon>
        <taxon>Pezizomycetes</taxon>
        <taxon>Pezizales</taxon>
        <taxon>Morchellaceae</taxon>
        <taxon>Morchella</taxon>
    </lineage>
</organism>
<protein>
    <submittedName>
        <fullName evidence="1">Uncharacterized protein</fullName>
    </submittedName>
</protein>
<evidence type="ECO:0000313" key="1">
    <source>
        <dbReference type="EMBL" id="RPB15475.1"/>
    </source>
</evidence>
<keyword evidence="2" id="KW-1185">Reference proteome</keyword>
<dbReference type="EMBL" id="ML119113">
    <property type="protein sequence ID" value="RPB15475.1"/>
    <property type="molecule type" value="Genomic_DNA"/>
</dbReference>
<proteinExistence type="predicted"/>
<sequence>MSFACYSSPIGCWKRPRSEIATKVMVRPFLDVDTGAVRVLTVDCEGGVCYLVFLTPFGYPRIHTRYSLLPSLDEYCLLTNRDSKYGKKRDLRSF</sequence>
<dbReference type="InParanoid" id="A0A3N4LBV0"/>
<dbReference type="AlphaFoldDB" id="A0A3N4LBV0"/>
<name>A0A3N4LBV0_9PEZI</name>
<evidence type="ECO:0000313" key="2">
    <source>
        <dbReference type="Proteomes" id="UP000277580"/>
    </source>
</evidence>
<dbReference type="Proteomes" id="UP000277580">
    <property type="component" value="Unassembled WGS sequence"/>
</dbReference>